<evidence type="ECO:0000313" key="2">
    <source>
        <dbReference type="EMBL" id="GEY77244.1"/>
    </source>
</evidence>
<dbReference type="PANTHER" id="PTHR14523">
    <property type="entry name" value="UNCHARACTERIZED PROTEIN C17ORF53 HOMOLOG"/>
    <property type="match status" value="1"/>
</dbReference>
<accession>A0A699HXQ2</accession>
<dbReference type="InterPro" id="IPR028045">
    <property type="entry name" value="HROB"/>
</dbReference>
<dbReference type="GO" id="GO:0000725">
    <property type="term" value="P:recombinational repair"/>
    <property type="evidence" value="ECO:0007669"/>
    <property type="project" value="InterPro"/>
</dbReference>
<feature type="non-terminal residue" evidence="2">
    <location>
        <position position="220"/>
    </location>
</feature>
<reference evidence="2" key="1">
    <citation type="journal article" date="2019" name="Sci. Rep.">
        <title>Draft genome of Tanacetum cinerariifolium, the natural source of mosquito coil.</title>
        <authorList>
            <person name="Yamashiro T."/>
            <person name="Shiraishi A."/>
            <person name="Satake H."/>
            <person name="Nakayama K."/>
        </authorList>
    </citation>
    <scope>NUCLEOTIDE SEQUENCE</scope>
</reference>
<sequence length="220" mass="24644">MNSPKNHEWEYLLDIVDSDLNLSAHLRLTNIGNFNDAPTHEMDHVDEKSWWKLYDDVSEGEDFKMLSWVKALEYINDNGEIGGGCFGNINSYLKKGKLEKVVAIITSCKPNMLGDMNITLKDPSGTISGTIRYKVLLNDDVSKAIKVGSAIILQNRELRMTRLLTDLCHEVTNATRDKVGLIEEVKQLGIAAQGSDSLAYIRILCDEDIGKARSIMDLIK</sequence>
<name>A0A699HXQ2_TANCI</name>
<protein>
    <recommendedName>
        <fullName evidence="1">Homologous recombination OB-fold protein OB-fold domain-containing protein</fullName>
    </recommendedName>
</protein>
<dbReference type="PANTHER" id="PTHR14523:SF1">
    <property type="entry name" value="HOMOLOGOUS RECOMBINATION OB-FOLD PROTEIN"/>
    <property type="match status" value="1"/>
</dbReference>
<dbReference type="EMBL" id="BKCJ010208251">
    <property type="protein sequence ID" value="GEY77244.1"/>
    <property type="molecule type" value="Genomic_DNA"/>
</dbReference>
<evidence type="ECO:0000259" key="1">
    <source>
        <dbReference type="Pfam" id="PF15072"/>
    </source>
</evidence>
<comment type="caution">
    <text evidence="2">The sequence shown here is derived from an EMBL/GenBank/DDBJ whole genome shotgun (WGS) entry which is preliminary data.</text>
</comment>
<gene>
    <name evidence="2" type="ORF">Tci_449218</name>
</gene>
<proteinExistence type="predicted"/>
<dbReference type="InterPro" id="IPR058570">
    <property type="entry name" value="HROB_OB"/>
</dbReference>
<organism evidence="2">
    <name type="scientific">Tanacetum cinerariifolium</name>
    <name type="common">Dalmatian daisy</name>
    <name type="synonym">Chrysanthemum cinerariifolium</name>
    <dbReference type="NCBI Taxonomy" id="118510"/>
    <lineage>
        <taxon>Eukaryota</taxon>
        <taxon>Viridiplantae</taxon>
        <taxon>Streptophyta</taxon>
        <taxon>Embryophyta</taxon>
        <taxon>Tracheophyta</taxon>
        <taxon>Spermatophyta</taxon>
        <taxon>Magnoliopsida</taxon>
        <taxon>eudicotyledons</taxon>
        <taxon>Gunneridae</taxon>
        <taxon>Pentapetalae</taxon>
        <taxon>asterids</taxon>
        <taxon>campanulids</taxon>
        <taxon>Asterales</taxon>
        <taxon>Asteraceae</taxon>
        <taxon>Asteroideae</taxon>
        <taxon>Anthemideae</taxon>
        <taxon>Anthemidinae</taxon>
        <taxon>Tanacetum</taxon>
    </lineage>
</organism>
<dbReference type="AlphaFoldDB" id="A0A699HXQ2"/>
<feature type="domain" description="Homologous recombination OB-fold protein OB-fold" evidence="1">
    <location>
        <begin position="97"/>
        <end position="155"/>
    </location>
</feature>
<dbReference type="Pfam" id="PF15072">
    <property type="entry name" value="HROB"/>
    <property type="match status" value="1"/>
</dbReference>